<organism evidence="3 4">
    <name type="scientific">Alkalibaculum bacchi</name>
    <dbReference type="NCBI Taxonomy" id="645887"/>
    <lineage>
        <taxon>Bacteria</taxon>
        <taxon>Bacillati</taxon>
        <taxon>Bacillota</taxon>
        <taxon>Clostridia</taxon>
        <taxon>Eubacteriales</taxon>
        <taxon>Eubacteriaceae</taxon>
        <taxon>Alkalibaculum</taxon>
    </lineage>
</organism>
<comment type="caution">
    <text evidence="3">The sequence shown here is derived from an EMBL/GenBank/DDBJ whole genome shotgun (WGS) entry which is preliminary data.</text>
</comment>
<keyword evidence="1" id="KW-0472">Membrane</keyword>
<accession>A0A366IAW6</accession>
<protein>
    <submittedName>
        <fullName evidence="3">Putative Flp pilus-assembly TadE/G-like protein</fullName>
    </submittedName>
</protein>
<dbReference type="AlphaFoldDB" id="A0A366IAW6"/>
<gene>
    <name evidence="3" type="ORF">DES36_106115</name>
</gene>
<sequence length="313" mass="34568">MKKQRAKIHKNEDGQALIMVVLAIVVLMGIAALVVDVGILYVEKANMQKAADAAALAGAQDLPANTAIITAENYGALNGAHDTDANLTDDKSKVEVECTKTVPHYFARILGFTETEVSASAIAEKQYVWEGEGLPFINFHESFLEIGTQVEVWDKVSSGYFQSIENFDVINEGVPNNTYFQLHIEDGLQVKNGKVANKKKAIENYYNTHKSTLTPTPYVYIFSLSPKAFDTEKVILQNGSQKNINDLINKSDYVSLKSLVLVKCTFDYYDDKILKLTSVKTYDLGNDDVGYPNLPDYPTDYVGPNGSGSQLIE</sequence>
<evidence type="ECO:0000313" key="3">
    <source>
        <dbReference type="EMBL" id="RBP66003.1"/>
    </source>
</evidence>
<keyword evidence="1" id="KW-0812">Transmembrane</keyword>
<evidence type="ECO:0000256" key="1">
    <source>
        <dbReference type="SAM" id="Phobius"/>
    </source>
</evidence>
<dbReference type="InterPro" id="IPR028087">
    <property type="entry name" value="Tad_N"/>
</dbReference>
<evidence type="ECO:0000313" key="4">
    <source>
        <dbReference type="Proteomes" id="UP000253490"/>
    </source>
</evidence>
<dbReference type="EMBL" id="QNRX01000006">
    <property type="protein sequence ID" value="RBP66003.1"/>
    <property type="molecule type" value="Genomic_DNA"/>
</dbReference>
<dbReference type="RefSeq" id="WP_170128198.1">
    <property type="nucleotide sequence ID" value="NZ_QNRX01000006.1"/>
</dbReference>
<keyword evidence="1" id="KW-1133">Transmembrane helix</keyword>
<reference evidence="3 4" key="1">
    <citation type="submission" date="2018-06" db="EMBL/GenBank/DDBJ databases">
        <title>Genomic Encyclopedia of Type Strains, Phase IV (KMG-IV): sequencing the most valuable type-strain genomes for metagenomic binning, comparative biology and taxonomic classification.</title>
        <authorList>
            <person name="Goeker M."/>
        </authorList>
    </citation>
    <scope>NUCLEOTIDE SEQUENCE [LARGE SCALE GENOMIC DNA]</scope>
    <source>
        <strain evidence="3 4">DSM 22112</strain>
    </source>
</reference>
<proteinExistence type="predicted"/>
<dbReference type="Pfam" id="PF13400">
    <property type="entry name" value="Tad"/>
    <property type="match status" value="1"/>
</dbReference>
<keyword evidence="4" id="KW-1185">Reference proteome</keyword>
<feature type="domain" description="Putative Flp pilus-assembly TadG-like N-terminal" evidence="2">
    <location>
        <begin position="14"/>
        <end position="61"/>
    </location>
</feature>
<feature type="transmembrane region" description="Helical" evidence="1">
    <location>
        <begin position="16"/>
        <end position="42"/>
    </location>
</feature>
<evidence type="ECO:0000259" key="2">
    <source>
        <dbReference type="Pfam" id="PF13400"/>
    </source>
</evidence>
<dbReference type="Proteomes" id="UP000253490">
    <property type="component" value="Unassembled WGS sequence"/>
</dbReference>
<name>A0A366IAW6_9FIRM</name>